<dbReference type="Proteomes" id="UP000325291">
    <property type="component" value="Unassembled WGS sequence"/>
</dbReference>
<dbReference type="PANTHER" id="PTHR43792">
    <property type="entry name" value="GNAT FAMILY, PUTATIVE (AFU_ORTHOLOGUE AFUA_3G00765)-RELATED-RELATED"/>
    <property type="match status" value="1"/>
</dbReference>
<keyword evidence="2" id="KW-0808">Transferase</keyword>
<dbReference type="InterPro" id="IPR000182">
    <property type="entry name" value="GNAT_dom"/>
</dbReference>
<dbReference type="SUPFAM" id="SSF55729">
    <property type="entry name" value="Acyl-CoA N-acyltransferases (Nat)"/>
    <property type="match status" value="1"/>
</dbReference>
<dbReference type="EMBL" id="VINQ01000003">
    <property type="protein sequence ID" value="KAA0917658.1"/>
    <property type="molecule type" value="Genomic_DNA"/>
</dbReference>
<name>A0A5A9ZKF6_9RHOB</name>
<accession>A0A5A9ZKF6</accession>
<dbReference type="Gene3D" id="3.40.630.30">
    <property type="match status" value="1"/>
</dbReference>
<reference evidence="2 3" key="1">
    <citation type="submission" date="2019-07" db="EMBL/GenBank/DDBJ databases">
        <title>Aquicoccus porphyridii gen. nov., sp. nov., isolated from a small marine red alga, Porphyridium marinum.</title>
        <authorList>
            <person name="Liu L."/>
        </authorList>
    </citation>
    <scope>NUCLEOTIDE SEQUENCE [LARGE SCALE GENOMIC DNA]</scope>
    <source>
        <strain evidence="2 3">L1 8-17</strain>
    </source>
</reference>
<sequence length="197" mass="21640">MTRSIAYPHEAPPTGASAALAAGLCAGLPRLETARLILRAPEISDFATYRTIAMSDRAGFMYSEPLDREGAWLDFTQCVANWLLRGHGLLTITGREDATVLGFVLICMEFGDREPELGWFLAQDAEGRGIAFEAAQALRDWGIGIAGLTSLVSYIDPRNDRSIALAERLGARRDPQAEAAFDEPLLVYRHHPREVPQ</sequence>
<organism evidence="2 3">
    <name type="scientific">Aquicoccus porphyridii</name>
    <dbReference type="NCBI Taxonomy" id="1852029"/>
    <lineage>
        <taxon>Bacteria</taxon>
        <taxon>Pseudomonadati</taxon>
        <taxon>Pseudomonadota</taxon>
        <taxon>Alphaproteobacteria</taxon>
        <taxon>Rhodobacterales</taxon>
        <taxon>Paracoccaceae</taxon>
        <taxon>Aquicoccus</taxon>
    </lineage>
</organism>
<feature type="domain" description="N-acetyltransferase" evidence="1">
    <location>
        <begin position="47"/>
        <end position="194"/>
    </location>
</feature>
<dbReference type="AlphaFoldDB" id="A0A5A9ZKF6"/>
<dbReference type="InterPro" id="IPR051531">
    <property type="entry name" value="N-acetyltransferase"/>
</dbReference>
<dbReference type="InterPro" id="IPR016181">
    <property type="entry name" value="Acyl_CoA_acyltransferase"/>
</dbReference>
<dbReference type="PROSITE" id="PS51186">
    <property type="entry name" value="GNAT"/>
    <property type="match status" value="1"/>
</dbReference>
<gene>
    <name evidence="2" type="ORF">FLO80_06390</name>
</gene>
<proteinExistence type="predicted"/>
<comment type="caution">
    <text evidence="2">The sequence shown here is derived from an EMBL/GenBank/DDBJ whole genome shotgun (WGS) entry which is preliminary data.</text>
</comment>
<keyword evidence="3" id="KW-1185">Reference proteome</keyword>
<dbReference type="GO" id="GO:0016747">
    <property type="term" value="F:acyltransferase activity, transferring groups other than amino-acyl groups"/>
    <property type="evidence" value="ECO:0007669"/>
    <property type="project" value="InterPro"/>
</dbReference>
<evidence type="ECO:0000259" key="1">
    <source>
        <dbReference type="PROSITE" id="PS51186"/>
    </source>
</evidence>
<dbReference type="PANTHER" id="PTHR43792:SF1">
    <property type="entry name" value="N-ACETYLTRANSFERASE DOMAIN-CONTAINING PROTEIN"/>
    <property type="match status" value="1"/>
</dbReference>
<evidence type="ECO:0000313" key="3">
    <source>
        <dbReference type="Proteomes" id="UP000325291"/>
    </source>
</evidence>
<evidence type="ECO:0000313" key="2">
    <source>
        <dbReference type="EMBL" id="KAA0917658.1"/>
    </source>
</evidence>
<protein>
    <submittedName>
        <fullName evidence="2">GNAT family N-acetyltransferase</fullName>
    </submittedName>
</protein>
<dbReference type="Pfam" id="PF13302">
    <property type="entry name" value="Acetyltransf_3"/>
    <property type="match status" value="1"/>
</dbReference>